<dbReference type="OrthoDB" id="10068961at2759"/>
<feature type="compositionally biased region" description="Polar residues" evidence="1">
    <location>
        <begin position="61"/>
        <end position="72"/>
    </location>
</feature>
<reference evidence="2 3" key="1">
    <citation type="submission" date="2017-06" db="EMBL/GenBank/DDBJ databases">
        <title>A platform for efficient transgenesis in Macrostomum lignano, a flatworm model organism for stem cell research.</title>
        <authorList>
            <person name="Berezikov E."/>
        </authorList>
    </citation>
    <scope>NUCLEOTIDE SEQUENCE [LARGE SCALE GENOMIC DNA]</scope>
    <source>
        <strain evidence="2">DV1</strain>
        <tissue evidence="2">Whole organism</tissue>
    </source>
</reference>
<evidence type="ECO:0000256" key="1">
    <source>
        <dbReference type="SAM" id="MobiDB-lite"/>
    </source>
</evidence>
<dbReference type="AlphaFoldDB" id="A0A267FPH7"/>
<name>A0A267FPH7_9PLAT</name>
<evidence type="ECO:0000313" key="3">
    <source>
        <dbReference type="Proteomes" id="UP000215902"/>
    </source>
</evidence>
<feature type="compositionally biased region" description="Gly residues" evidence="1">
    <location>
        <begin position="177"/>
        <end position="191"/>
    </location>
</feature>
<dbReference type="EMBL" id="NIVC01000867">
    <property type="protein sequence ID" value="PAA75691.1"/>
    <property type="molecule type" value="Genomic_DNA"/>
</dbReference>
<organism evidence="2 3">
    <name type="scientific">Macrostomum lignano</name>
    <dbReference type="NCBI Taxonomy" id="282301"/>
    <lineage>
        <taxon>Eukaryota</taxon>
        <taxon>Metazoa</taxon>
        <taxon>Spiralia</taxon>
        <taxon>Lophotrochozoa</taxon>
        <taxon>Platyhelminthes</taxon>
        <taxon>Rhabditophora</taxon>
        <taxon>Macrostomorpha</taxon>
        <taxon>Macrostomida</taxon>
        <taxon>Macrostomidae</taxon>
        <taxon>Macrostomum</taxon>
    </lineage>
</organism>
<proteinExistence type="predicted"/>
<gene>
    <name evidence="2" type="ORF">BOX15_Mlig006706g1</name>
</gene>
<accession>A0A267FPH7</accession>
<feature type="non-terminal residue" evidence="2">
    <location>
        <position position="1"/>
    </location>
</feature>
<protein>
    <submittedName>
        <fullName evidence="2">Uncharacterized protein</fullName>
    </submittedName>
</protein>
<feature type="compositionally biased region" description="Basic and acidic residues" evidence="1">
    <location>
        <begin position="26"/>
        <end position="57"/>
    </location>
</feature>
<evidence type="ECO:0000313" key="2">
    <source>
        <dbReference type="EMBL" id="PAA75691.1"/>
    </source>
</evidence>
<dbReference type="Proteomes" id="UP000215902">
    <property type="component" value="Unassembled WGS sequence"/>
</dbReference>
<feature type="region of interest" description="Disordered" evidence="1">
    <location>
        <begin position="1"/>
        <end position="233"/>
    </location>
</feature>
<keyword evidence="3" id="KW-1185">Reference proteome</keyword>
<comment type="caution">
    <text evidence="2">The sequence shown here is derived from an EMBL/GenBank/DDBJ whole genome shotgun (WGS) entry which is preliminary data.</text>
</comment>
<feature type="compositionally biased region" description="Basic and acidic residues" evidence="1">
    <location>
        <begin position="203"/>
        <end position="212"/>
    </location>
</feature>
<feature type="compositionally biased region" description="Basic and acidic residues" evidence="1">
    <location>
        <begin position="78"/>
        <end position="175"/>
    </location>
</feature>
<sequence>RGAGRGSDSGASCETATGIDCGSGRGIDHRAGRGTDHQTGRGTDHQTGRGTDHRAGRGSDSGASCETATSIDCGSGRGTDRQAGRGSDRGTDRQAGRGTDRQAGRGTDHRAGRGTDHQAGRGTDHRAGRGADRQAGRGTDHQAGRGTDHRAGRGTDHRAGRGTDHQAGRDTDHRAGRGAGRQAGRGAGSGAGRSANISIKRCSKTDADRVDTARNSSTSKSGSVLTPTRNAFNDDSIQASSSAVENKRRSNCTAPKYFPVGKYFRSSRPDEELIRKHLPGVLLVNTIVVKGYRDWPGRNEPIDVYLNGMCAVYHVVMAVVLFLRQNNAVREMFRLQFGGIRIGTCIIRLVDAASLPEAETVLLDAILGSNYRLQFLNKCVFMDSHSVHVDHSQGDEREVIELMLSPILQSTLRMAECSNGHRHEFDSFRYAKESLTFQTEVEKRTIADVIEAEFVRPEVKLCPSITEQGTACQEVMTVAPRRPFPLILIWPAVVGTVDHLQPEVHAGEVQFVLAGITYYANDHYQLRLPFKHHNQEVPGSLRRPHQ</sequence>
<feature type="compositionally biased region" description="Polar residues" evidence="1">
    <location>
        <begin position="213"/>
        <end position="233"/>
    </location>
</feature>